<evidence type="ECO:0000256" key="1">
    <source>
        <dbReference type="SAM" id="MobiDB-lite"/>
    </source>
</evidence>
<sequence>MARTRFRYVAGPGERAFPAAGRVASRGRGGDETGMARPPGAVSGVRGRLAAVGGCREGLGGVGAGLSPPART</sequence>
<protein>
    <submittedName>
        <fullName evidence="2">Uncharacterized protein</fullName>
    </submittedName>
</protein>
<evidence type="ECO:0000313" key="3">
    <source>
        <dbReference type="Proteomes" id="UP000608024"/>
    </source>
</evidence>
<comment type="caution">
    <text evidence="2">The sequence shown here is derived from an EMBL/GenBank/DDBJ whole genome shotgun (WGS) entry which is preliminary data.</text>
</comment>
<gene>
    <name evidence="2" type="ORF">GCM10018785_22170</name>
</gene>
<keyword evidence="3" id="KW-1185">Reference proteome</keyword>
<dbReference type="Proteomes" id="UP000608024">
    <property type="component" value="Unassembled WGS sequence"/>
</dbReference>
<dbReference type="EMBL" id="BNBT01000023">
    <property type="protein sequence ID" value="GHE52065.1"/>
    <property type="molecule type" value="Genomic_DNA"/>
</dbReference>
<name>A0A918ZGQ4_9ACTN</name>
<dbReference type="AlphaFoldDB" id="A0A918ZGQ4"/>
<accession>A0A918ZGQ4</accession>
<feature type="region of interest" description="Disordered" evidence="1">
    <location>
        <begin position="19"/>
        <end position="43"/>
    </location>
</feature>
<evidence type="ECO:0000313" key="2">
    <source>
        <dbReference type="EMBL" id="GHE52065.1"/>
    </source>
</evidence>
<reference evidence="2" key="2">
    <citation type="submission" date="2020-09" db="EMBL/GenBank/DDBJ databases">
        <authorList>
            <person name="Sun Q."/>
            <person name="Ohkuma M."/>
        </authorList>
    </citation>
    <scope>NUCLEOTIDE SEQUENCE</scope>
    <source>
        <strain evidence="2">JCM 4784</strain>
    </source>
</reference>
<proteinExistence type="predicted"/>
<organism evidence="2 3">
    <name type="scientific">Streptomyces longispororuber</name>
    <dbReference type="NCBI Taxonomy" id="68230"/>
    <lineage>
        <taxon>Bacteria</taxon>
        <taxon>Bacillati</taxon>
        <taxon>Actinomycetota</taxon>
        <taxon>Actinomycetes</taxon>
        <taxon>Kitasatosporales</taxon>
        <taxon>Streptomycetaceae</taxon>
        <taxon>Streptomyces</taxon>
    </lineage>
</organism>
<reference evidence="2" key="1">
    <citation type="journal article" date="2014" name="Int. J. Syst. Evol. Microbiol.">
        <title>Complete genome sequence of Corynebacterium casei LMG S-19264T (=DSM 44701T), isolated from a smear-ripened cheese.</title>
        <authorList>
            <consortium name="US DOE Joint Genome Institute (JGI-PGF)"/>
            <person name="Walter F."/>
            <person name="Albersmeier A."/>
            <person name="Kalinowski J."/>
            <person name="Ruckert C."/>
        </authorList>
    </citation>
    <scope>NUCLEOTIDE SEQUENCE</scope>
    <source>
        <strain evidence="2">JCM 4784</strain>
    </source>
</reference>